<evidence type="ECO:0000313" key="2">
    <source>
        <dbReference type="Proteomes" id="UP000708208"/>
    </source>
</evidence>
<reference evidence="1" key="1">
    <citation type="submission" date="2021-06" db="EMBL/GenBank/DDBJ databases">
        <authorList>
            <person name="Hodson N. C."/>
            <person name="Mongue J. A."/>
            <person name="Jaron S. K."/>
        </authorList>
    </citation>
    <scope>NUCLEOTIDE SEQUENCE</scope>
</reference>
<accession>A0A8J2J731</accession>
<proteinExistence type="predicted"/>
<dbReference type="Proteomes" id="UP000708208">
    <property type="component" value="Unassembled WGS sequence"/>
</dbReference>
<evidence type="ECO:0000313" key="1">
    <source>
        <dbReference type="EMBL" id="CAG7713514.1"/>
    </source>
</evidence>
<feature type="non-terminal residue" evidence="1">
    <location>
        <position position="20"/>
    </location>
</feature>
<sequence>MGEKPVLGYWKVRGFAHSIR</sequence>
<comment type="caution">
    <text evidence="1">The sequence shown here is derived from an EMBL/GenBank/DDBJ whole genome shotgun (WGS) entry which is preliminary data.</text>
</comment>
<dbReference type="AlphaFoldDB" id="A0A8J2J731"/>
<keyword evidence="2" id="KW-1185">Reference proteome</keyword>
<gene>
    <name evidence="1" type="ORF">AFUS01_LOCUS5226</name>
</gene>
<protein>
    <submittedName>
        <fullName evidence="1">Uncharacterized protein</fullName>
    </submittedName>
</protein>
<organism evidence="1 2">
    <name type="scientific">Allacma fusca</name>
    <dbReference type="NCBI Taxonomy" id="39272"/>
    <lineage>
        <taxon>Eukaryota</taxon>
        <taxon>Metazoa</taxon>
        <taxon>Ecdysozoa</taxon>
        <taxon>Arthropoda</taxon>
        <taxon>Hexapoda</taxon>
        <taxon>Collembola</taxon>
        <taxon>Symphypleona</taxon>
        <taxon>Sminthuridae</taxon>
        <taxon>Allacma</taxon>
    </lineage>
</organism>
<name>A0A8J2J731_9HEXA</name>
<dbReference type="EMBL" id="CAJVCH010033120">
    <property type="protein sequence ID" value="CAG7713514.1"/>
    <property type="molecule type" value="Genomic_DNA"/>
</dbReference>